<dbReference type="EMBL" id="CP045929">
    <property type="protein sequence ID" value="QGK70046.1"/>
    <property type="molecule type" value="Genomic_DNA"/>
</dbReference>
<protein>
    <submittedName>
        <fullName evidence="2">Uncharacterized protein</fullName>
    </submittedName>
</protein>
<proteinExistence type="predicted"/>
<feature type="region of interest" description="Disordered" evidence="1">
    <location>
        <begin position="41"/>
        <end position="75"/>
    </location>
</feature>
<accession>A0A5Q3Q9M9</accession>
<evidence type="ECO:0000256" key="1">
    <source>
        <dbReference type="SAM" id="MobiDB-lite"/>
    </source>
</evidence>
<gene>
    <name evidence="2" type="ORF">GIY23_11415</name>
</gene>
<sequence>MNTDRPVGVDGNTVAGRWEKAPDGETWETDFDIVYRRGLSRGVSTRGSRLGGRTTTQARHRGGRDGRLGLVPSRP</sequence>
<evidence type="ECO:0000313" key="3">
    <source>
        <dbReference type="Proteomes" id="UP000371041"/>
    </source>
</evidence>
<dbReference type="RefSeq" id="WP_154076629.1">
    <property type="nucleotide sequence ID" value="NZ_CP045929.1"/>
</dbReference>
<feature type="compositionally biased region" description="Low complexity" evidence="1">
    <location>
        <begin position="41"/>
        <end position="56"/>
    </location>
</feature>
<reference evidence="3" key="1">
    <citation type="submission" date="2019-11" db="EMBL/GenBank/DDBJ databases">
        <title>The complete genome sequence of Saccharopolyspora sp. E2A.</title>
        <authorList>
            <person name="Zhang G."/>
        </authorList>
    </citation>
    <scope>NUCLEOTIDE SEQUENCE [LARGE SCALE GENOMIC DNA]</scope>
    <source>
        <strain evidence="3">E2A</strain>
    </source>
</reference>
<organism evidence="2 3">
    <name type="scientific">Allosaccharopolyspora coralli</name>
    <dbReference type="NCBI Taxonomy" id="2665642"/>
    <lineage>
        <taxon>Bacteria</taxon>
        <taxon>Bacillati</taxon>
        <taxon>Actinomycetota</taxon>
        <taxon>Actinomycetes</taxon>
        <taxon>Pseudonocardiales</taxon>
        <taxon>Pseudonocardiaceae</taxon>
        <taxon>Allosaccharopolyspora</taxon>
    </lineage>
</organism>
<dbReference type="Proteomes" id="UP000371041">
    <property type="component" value="Chromosome"/>
</dbReference>
<dbReference type="AlphaFoldDB" id="A0A5Q3Q9M9"/>
<name>A0A5Q3Q9M9_9PSEU</name>
<keyword evidence="3" id="KW-1185">Reference proteome</keyword>
<dbReference type="KEGG" id="sace:GIY23_11415"/>
<evidence type="ECO:0000313" key="2">
    <source>
        <dbReference type="EMBL" id="QGK70046.1"/>
    </source>
</evidence>